<evidence type="ECO:0000313" key="5">
    <source>
        <dbReference type="Proteomes" id="UP000179807"/>
    </source>
</evidence>
<dbReference type="Gene3D" id="1.10.510.10">
    <property type="entry name" value="Transferase(Phosphotransferase) domain 1"/>
    <property type="match status" value="1"/>
</dbReference>
<dbReference type="GO" id="GO:0004674">
    <property type="term" value="F:protein serine/threonine kinase activity"/>
    <property type="evidence" value="ECO:0007669"/>
    <property type="project" value="TreeGrafter"/>
</dbReference>
<name>A0A1J4K1G1_9EUKA</name>
<evidence type="ECO:0000313" key="4">
    <source>
        <dbReference type="EMBL" id="OHT05223.1"/>
    </source>
</evidence>
<dbReference type="SMART" id="SM00220">
    <property type="entry name" value="S_TKc"/>
    <property type="match status" value="1"/>
</dbReference>
<dbReference type="PRINTS" id="PR00109">
    <property type="entry name" value="TYRKINASE"/>
</dbReference>
<keyword evidence="1" id="KW-0547">Nucleotide-binding</keyword>
<dbReference type="InterPro" id="IPR011009">
    <property type="entry name" value="Kinase-like_dom_sf"/>
</dbReference>
<gene>
    <name evidence="4" type="ORF">TRFO_27170</name>
</gene>
<evidence type="ECO:0000256" key="2">
    <source>
        <dbReference type="ARBA" id="ARBA00022840"/>
    </source>
</evidence>
<comment type="caution">
    <text evidence="4">The sequence shown here is derived from an EMBL/GenBank/DDBJ whole genome shotgun (WGS) entry which is preliminary data.</text>
</comment>
<dbReference type="GeneID" id="94840083"/>
<dbReference type="InterPro" id="IPR051681">
    <property type="entry name" value="Ser/Thr_Kinases-Pseudokinases"/>
</dbReference>
<evidence type="ECO:0000256" key="1">
    <source>
        <dbReference type="ARBA" id="ARBA00022741"/>
    </source>
</evidence>
<dbReference type="OrthoDB" id="339325at2759"/>
<sequence length="832" mass="93591">MYTSTNRLSQIRGTSESASIFLIDFVHSKMEGSFYTMMTKRIAAEELLYICNDIEKLALQTVAHRKKFQFAINQFRTFCETYFEHTNDNPLNPQELEEFRKIIQMTREYSQMFSLNLLNSWAQTFLDGPSISVATDLNSLTVRLRDSAKVLDQDAADAFDPESPQWIQLHLLDLRAVITSLQQYIEAADPADEAIPLMTSKIQSIDNFFNEYEEDNILPGVRFFSPIPIHSQNWRLEHDDFTCEKQEGQGISSIVYYGHLKSTNEEVAVKKLKCEKLSGHKLRAFQREISVLATAEHPCVLKFVGATDTPPFCIVTEWLAGGTLYHDLRKFHRLDATGLTICAIDIAQGMRFLHSLQIIHRDLKSLNVLLDSNGNAKICDFGFSRQTNKDQLMTQNVGTPHWMAPELLGGSISYDEKIDVYAYGIVLWEIMTQKLPYVGLEASQIIGQVLLNDIRPTIPPNSPPEFTKLIEMCWARDPRNRPSFEDIMKMWRKGTIMLPGANPQIIIRHLQQCINESDRATDDIESHLNSLDRLNSCGLGLPNLYEALQKDGIPASLADKCWENLQLLPKIGKEDIYIKCVALFLSTTFAAKAAAILREMPSGSIPREIAVTASSFLPTGNDKLDMDLIMIACKNNAAGEAALHSIQKEQVTIALEIVAREGMHPDNKSQICARCIQCLTINDTMLNVAALRCLIANNEAKSIPFSVMKTHIQSRNITLKMATHIAAAKMTEEGVQIPNEILDLFIAKLETVPIAGTVIVNACRNLESAKYILERFAFGTAPPAELTARIIIQANKHPQLKEAVMKWLIQNPLPYDETESSQAIQRILAQNS</sequence>
<keyword evidence="4" id="KW-0808">Transferase</keyword>
<keyword evidence="4" id="KW-0418">Kinase</keyword>
<dbReference type="VEuPathDB" id="TrichDB:TRFO_27170"/>
<proteinExistence type="predicted"/>
<dbReference type="GO" id="GO:0005524">
    <property type="term" value="F:ATP binding"/>
    <property type="evidence" value="ECO:0007669"/>
    <property type="project" value="UniProtKB-KW"/>
</dbReference>
<dbReference type="AlphaFoldDB" id="A0A1J4K1G1"/>
<dbReference type="InterPro" id="IPR000719">
    <property type="entry name" value="Prot_kinase_dom"/>
</dbReference>
<protein>
    <submittedName>
        <fullName evidence="4">TKL family protein kinase</fullName>
    </submittedName>
</protein>
<dbReference type="InterPro" id="IPR008271">
    <property type="entry name" value="Ser/Thr_kinase_AS"/>
</dbReference>
<dbReference type="SUPFAM" id="SSF56112">
    <property type="entry name" value="Protein kinase-like (PK-like)"/>
    <property type="match status" value="1"/>
</dbReference>
<keyword evidence="5" id="KW-1185">Reference proteome</keyword>
<dbReference type="PANTHER" id="PTHR44329">
    <property type="entry name" value="SERINE/THREONINE-PROTEIN KINASE TNNI3K-RELATED"/>
    <property type="match status" value="1"/>
</dbReference>
<dbReference type="CDD" id="cd13999">
    <property type="entry name" value="STKc_MAP3K-like"/>
    <property type="match status" value="1"/>
</dbReference>
<dbReference type="Gene3D" id="3.30.200.20">
    <property type="entry name" value="Phosphorylase Kinase, domain 1"/>
    <property type="match status" value="1"/>
</dbReference>
<dbReference type="PANTHER" id="PTHR44329:SF298">
    <property type="entry name" value="MIXED LINEAGE KINASE DOMAIN-LIKE PROTEIN"/>
    <property type="match status" value="1"/>
</dbReference>
<dbReference type="PROSITE" id="PS00108">
    <property type="entry name" value="PROTEIN_KINASE_ST"/>
    <property type="match status" value="1"/>
</dbReference>
<feature type="domain" description="Protein kinase" evidence="3">
    <location>
        <begin position="241"/>
        <end position="498"/>
    </location>
</feature>
<evidence type="ECO:0000259" key="3">
    <source>
        <dbReference type="PROSITE" id="PS50011"/>
    </source>
</evidence>
<accession>A0A1J4K1G1</accession>
<dbReference type="RefSeq" id="XP_068358359.1">
    <property type="nucleotide sequence ID" value="XM_068505379.1"/>
</dbReference>
<keyword evidence="2" id="KW-0067">ATP-binding</keyword>
<dbReference type="InterPro" id="IPR001245">
    <property type="entry name" value="Ser-Thr/Tyr_kinase_cat_dom"/>
</dbReference>
<organism evidence="4 5">
    <name type="scientific">Tritrichomonas foetus</name>
    <dbReference type="NCBI Taxonomy" id="1144522"/>
    <lineage>
        <taxon>Eukaryota</taxon>
        <taxon>Metamonada</taxon>
        <taxon>Parabasalia</taxon>
        <taxon>Tritrichomonadida</taxon>
        <taxon>Tritrichomonadidae</taxon>
        <taxon>Tritrichomonas</taxon>
    </lineage>
</organism>
<dbReference type="Proteomes" id="UP000179807">
    <property type="component" value="Unassembled WGS sequence"/>
</dbReference>
<dbReference type="Pfam" id="PF07714">
    <property type="entry name" value="PK_Tyr_Ser-Thr"/>
    <property type="match status" value="1"/>
</dbReference>
<dbReference type="EMBL" id="MLAK01000766">
    <property type="protein sequence ID" value="OHT05223.1"/>
    <property type="molecule type" value="Genomic_DNA"/>
</dbReference>
<dbReference type="PROSITE" id="PS50011">
    <property type="entry name" value="PROTEIN_KINASE_DOM"/>
    <property type="match status" value="1"/>
</dbReference>
<reference evidence="4" key="1">
    <citation type="submission" date="2016-10" db="EMBL/GenBank/DDBJ databases">
        <authorList>
            <person name="Benchimol M."/>
            <person name="Almeida L.G."/>
            <person name="Vasconcelos A.T."/>
            <person name="Perreira-Neves A."/>
            <person name="Rosa I.A."/>
            <person name="Tasca T."/>
            <person name="Bogo M.R."/>
            <person name="de Souza W."/>
        </authorList>
    </citation>
    <scope>NUCLEOTIDE SEQUENCE [LARGE SCALE GENOMIC DNA]</scope>
    <source>
        <strain evidence="4">K</strain>
    </source>
</reference>